<dbReference type="InterPro" id="IPR050171">
    <property type="entry name" value="MFS_Transporters"/>
</dbReference>
<feature type="transmembrane region" description="Helical" evidence="8">
    <location>
        <begin position="140"/>
        <end position="165"/>
    </location>
</feature>
<keyword evidence="6 8" id="KW-0472">Membrane</keyword>
<dbReference type="AlphaFoldDB" id="A0A1H0NL50"/>
<evidence type="ECO:0000259" key="9">
    <source>
        <dbReference type="PROSITE" id="PS50850"/>
    </source>
</evidence>
<evidence type="ECO:0000256" key="6">
    <source>
        <dbReference type="ARBA" id="ARBA00023136"/>
    </source>
</evidence>
<dbReference type="GO" id="GO:0005886">
    <property type="term" value="C:plasma membrane"/>
    <property type="evidence" value="ECO:0007669"/>
    <property type="project" value="UniProtKB-SubCell"/>
</dbReference>
<dbReference type="STRING" id="405564.SAMN04487905_101170"/>
<feature type="transmembrane region" description="Helical" evidence="8">
    <location>
        <begin position="20"/>
        <end position="37"/>
    </location>
</feature>
<dbReference type="PROSITE" id="PS50850">
    <property type="entry name" value="MFS"/>
    <property type="match status" value="1"/>
</dbReference>
<evidence type="ECO:0000256" key="1">
    <source>
        <dbReference type="ARBA" id="ARBA00004651"/>
    </source>
</evidence>
<evidence type="ECO:0000313" key="11">
    <source>
        <dbReference type="Proteomes" id="UP000199497"/>
    </source>
</evidence>
<keyword evidence="4 8" id="KW-0812">Transmembrane</keyword>
<dbReference type="PANTHER" id="PTHR23517">
    <property type="entry name" value="RESISTANCE PROTEIN MDTM, PUTATIVE-RELATED-RELATED"/>
    <property type="match status" value="1"/>
</dbReference>
<evidence type="ECO:0000256" key="4">
    <source>
        <dbReference type="ARBA" id="ARBA00022692"/>
    </source>
</evidence>
<evidence type="ECO:0000256" key="2">
    <source>
        <dbReference type="ARBA" id="ARBA00022448"/>
    </source>
</evidence>
<dbReference type="GO" id="GO:0022857">
    <property type="term" value="F:transmembrane transporter activity"/>
    <property type="evidence" value="ECO:0007669"/>
    <property type="project" value="InterPro"/>
</dbReference>
<feature type="transmembrane region" description="Helical" evidence="8">
    <location>
        <begin position="370"/>
        <end position="390"/>
    </location>
</feature>
<keyword evidence="2" id="KW-0813">Transport</keyword>
<feature type="transmembrane region" description="Helical" evidence="8">
    <location>
        <begin position="110"/>
        <end position="128"/>
    </location>
</feature>
<feature type="transmembrane region" description="Helical" evidence="8">
    <location>
        <begin position="49"/>
        <end position="69"/>
    </location>
</feature>
<dbReference type="Pfam" id="PF07690">
    <property type="entry name" value="MFS_1"/>
    <property type="match status" value="1"/>
</dbReference>
<dbReference type="SUPFAM" id="SSF103473">
    <property type="entry name" value="MFS general substrate transporter"/>
    <property type="match status" value="1"/>
</dbReference>
<keyword evidence="11" id="KW-1185">Reference proteome</keyword>
<feature type="domain" description="Major facilitator superfamily (MFS) profile" evidence="9">
    <location>
        <begin position="13"/>
        <end position="396"/>
    </location>
</feature>
<feature type="transmembrane region" description="Helical" evidence="8">
    <location>
        <begin position="250"/>
        <end position="270"/>
    </location>
</feature>
<dbReference type="EMBL" id="FNJR01000001">
    <property type="protein sequence ID" value="SDO93482.1"/>
    <property type="molecule type" value="Genomic_DNA"/>
</dbReference>
<feature type="transmembrane region" description="Helical" evidence="8">
    <location>
        <begin position="341"/>
        <end position="364"/>
    </location>
</feature>
<dbReference type="InterPro" id="IPR020846">
    <property type="entry name" value="MFS_dom"/>
</dbReference>
<feature type="transmembrane region" description="Helical" evidence="8">
    <location>
        <begin position="81"/>
        <end position="104"/>
    </location>
</feature>
<gene>
    <name evidence="10" type="ORF">SAMN04487905_101170</name>
</gene>
<evidence type="ECO:0000256" key="3">
    <source>
        <dbReference type="ARBA" id="ARBA00022475"/>
    </source>
</evidence>
<sequence>MDADGNWHGRGRAYEVRTAMYLLLVFTAGAYLPSPLYPDYQQAFGFGDLTMTSVYATFALVSAPALLLFGPASDALGPRTVLRAGLLSAALGSCCFLLASGPVWLLAGRAAQGLALGALTGATTLLIIERAASGQRPRASVLASIGFVAGTAAGPLVAGVLAHYAPAPRHIPYLVHLALLLGGWFLVSALPAPEGTSRRWRPTCPRVPAGLRSLFAVAASAGFLAWTAAGLFLAVVPVVLGREAGIENPAVTGALLCAVLTCSVLTQPLVVRLGPRLAQLLGLAALAAGLVLLALTGGGSLSITVLAAAASGVGHGLTYGGAAATVDAVAPEQQRAAITSALYIAFYAGSGLPAVVVGLLTRWLPMSTAVSWLGAVAAGLVPLVLVALSFTGRARRVARGGPSPGPVAPSPGPGAGCAASGESRNCDRRTVPGGGPRFLRRRPEQRPE</sequence>
<dbReference type="Proteomes" id="UP000199497">
    <property type="component" value="Unassembled WGS sequence"/>
</dbReference>
<keyword evidence="3" id="KW-1003">Cell membrane</keyword>
<feature type="transmembrane region" description="Helical" evidence="8">
    <location>
        <begin position="277"/>
        <end position="295"/>
    </location>
</feature>
<evidence type="ECO:0000313" key="10">
    <source>
        <dbReference type="EMBL" id="SDO93482.1"/>
    </source>
</evidence>
<evidence type="ECO:0000256" key="5">
    <source>
        <dbReference type="ARBA" id="ARBA00022989"/>
    </source>
</evidence>
<feature type="region of interest" description="Disordered" evidence="7">
    <location>
        <begin position="398"/>
        <end position="448"/>
    </location>
</feature>
<feature type="transmembrane region" description="Helical" evidence="8">
    <location>
        <begin position="301"/>
        <end position="329"/>
    </location>
</feature>
<dbReference type="InterPro" id="IPR036259">
    <property type="entry name" value="MFS_trans_sf"/>
</dbReference>
<organism evidence="10 11">
    <name type="scientific">Actinopolyspora xinjiangensis</name>
    <dbReference type="NCBI Taxonomy" id="405564"/>
    <lineage>
        <taxon>Bacteria</taxon>
        <taxon>Bacillati</taxon>
        <taxon>Actinomycetota</taxon>
        <taxon>Actinomycetes</taxon>
        <taxon>Actinopolysporales</taxon>
        <taxon>Actinopolysporaceae</taxon>
        <taxon>Actinopolyspora</taxon>
    </lineage>
</organism>
<reference evidence="11" key="1">
    <citation type="submission" date="2016-10" db="EMBL/GenBank/DDBJ databases">
        <authorList>
            <person name="Varghese N."/>
            <person name="Submissions S."/>
        </authorList>
    </citation>
    <scope>NUCLEOTIDE SEQUENCE [LARGE SCALE GENOMIC DNA]</scope>
    <source>
        <strain evidence="11">DSM 46732</strain>
    </source>
</reference>
<dbReference type="InterPro" id="IPR011701">
    <property type="entry name" value="MFS"/>
</dbReference>
<feature type="transmembrane region" description="Helical" evidence="8">
    <location>
        <begin position="213"/>
        <end position="238"/>
    </location>
</feature>
<comment type="subcellular location">
    <subcellularLocation>
        <location evidence="1">Cell membrane</location>
        <topology evidence="1">Multi-pass membrane protein</topology>
    </subcellularLocation>
</comment>
<dbReference type="Gene3D" id="1.20.1250.20">
    <property type="entry name" value="MFS general substrate transporter like domains"/>
    <property type="match status" value="1"/>
</dbReference>
<protein>
    <submittedName>
        <fullName evidence="10">Predicted arabinose efflux permease, MFS family</fullName>
    </submittedName>
</protein>
<keyword evidence="5 8" id="KW-1133">Transmembrane helix</keyword>
<evidence type="ECO:0000256" key="8">
    <source>
        <dbReference type="SAM" id="Phobius"/>
    </source>
</evidence>
<name>A0A1H0NL50_9ACTN</name>
<proteinExistence type="predicted"/>
<feature type="compositionally biased region" description="Pro residues" evidence="7">
    <location>
        <begin position="403"/>
        <end position="412"/>
    </location>
</feature>
<dbReference type="PANTHER" id="PTHR23517:SF13">
    <property type="entry name" value="MAJOR FACILITATOR SUPERFAMILY MFS_1"/>
    <property type="match status" value="1"/>
</dbReference>
<accession>A0A1H0NL50</accession>
<feature type="transmembrane region" description="Helical" evidence="8">
    <location>
        <begin position="171"/>
        <end position="192"/>
    </location>
</feature>
<evidence type="ECO:0000256" key="7">
    <source>
        <dbReference type="SAM" id="MobiDB-lite"/>
    </source>
</evidence>